<proteinExistence type="predicted"/>
<dbReference type="EMBL" id="DS028129">
    <property type="protein sequence ID" value="EEY54189.1"/>
    <property type="molecule type" value="Genomic_DNA"/>
</dbReference>
<feature type="region of interest" description="Disordered" evidence="1">
    <location>
        <begin position="102"/>
        <end position="131"/>
    </location>
</feature>
<organism evidence="2 3">
    <name type="scientific">Phytophthora infestans (strain T30-4)</name>
    <name type="common">Potato late blight agent</name>
    <dbReference type="NCBI Taxonomy" id="403677"/>
    <lineage>
        <taxon>Eukaryota</taxon>
        <taxon>Sar</taxon>
        <taxon>Stramenopiles</taxon>
        <taxon>Oomycota</taxon>
        <taxon>Peronosporomycetes</taxon>
        <taxon>Peronosporales</taxon>
        <taxon>Peronosporaceae</taxon>
        <taxon>Phytophthora</taxon>
    </lineage>
</organism>
<dbReference type="RefSeq" id="XP_002904011.1">
    <property type="nucleotide sequence ID" value="XM_002903965.1"/>
</dbReference>
<sequence length="361" mass="40058">MSVQFTSKDLCGDRLGMVTMQLVSQRVRKQVSRCMVQRRWQIAKTSLIPEPMRRAMRVLVRTKDCKNTLDEARNTLVITPEYVARLEADMKVRGAELHAVKDSNTANRPVRSGSRGTHLSEFGSSSSSSSLTGLAVTTAPVHHPLLPAIRMVTVKLQPVSLQSSCSELIMVQILLRYIACHGSRYEVLDLLQFGTPDAVVWHSSSGSFFHRPPSTIAPSTRKVEPLGGYSLVLTTQPLTRKPLDKDAVQLLLLKSTPSELGVGNGVLPVERALQEAQLFTRELFRVADQHYDRDLLWSRLLFDDSRGPGADVARALALPADLFRVDVGPQQLEECLKLSICTPLELSICTPLEVLDPRLDE</sequence>
<evidence type="ECO:0000313" key="3">
    <source>
        <dbReference type="Proteomes" id="UP000006643"/>
    </source>
</evidence>
<dbReference type="STRING" id="403677.D0N9T5"/>
<reference evidence="3" key="1">
    <citation type="journal article" date="2009" name="Nature">
        <title>Genome sequence and analysis of the Irish potato famine pathogen Phytophthora infestans.</title>
        <authorList>
            <consortium name="The Broad Institute Genome Sequencing Platform"/>
            <person name="Haas B.J."/>
            <person name="Kamoun S."/>
            <person name="Zody M.C."/>
            <person name="Jiang R.H."/>
            <person name="Handsaker R.E."/>
            <person name="Cano L.M."/>
            <person name="Grabherr M."/>
            <person name="Kodira C.D."/>
            <person name="Raffaele S."/>
            <person name="Torto-Alalibo T."/>
            <person name="Bozkurt T.O."/>
            <person name="Ah-Fong A.M."/>
            <person name="Alvarado L."/>
            <person name="Anderson V.L."/>
            <person name="Armstrong M.R."/>
            <person name="Avrova A."/>
            <person name="Baxter L."/>
            <person name="Beynon J."/>
            <person name="Boevink P.C."/>
            <person name="Bollmann S.R."/>
            <person name="Bos J.I."/>
            <person name="Bulone V."/>
            <person name="Cai G."/>
            <person name="Cakir C."/>
            <person name="Carrington J.C."/>
            <person name="Chawner M."/>
            <person name="Conti L."/>
            <person name="Costanzo S."/>
            <person name="Ewan R."/>
            <person name="Fahlgren N."/>
            <person name="Fischbach M.A."/>
            <person name="Fugelstad J."/>
            <person name="Gilroy E.M."/>
            <person name="Gnerre S."/>
            <person name="Green P.J."/>
            <person name="Grenville-Briggs L.J."/>
            <person name="Griffith J."/>
            <person name="Grunwald N.J."/>
            <person name="Horn K."/>
            <person name="Horner N.R."/>
            <person name="Hu C.H."/>
            <person name="Huitema E."/>
            <person name="Jeong D.H."/>
            <person name="Jones A.M."/>
            <person name="Jones J.D."/>
            <person name="Jones R.W."/>
            <person name="Karlsson E.K."/>
            <person name="Kunjeti S.G."/>
            <person name="Lamour K."/>
            <person name="Liu Z."/>
            <person name="Ma L."/>
            <person name="Maclean D."/>
            <person name="Chibucos M.C."/>
            <person name="McDonald H."/>
            <person name="McWalters J."/>
            <person name="Meijer H.J."/>
            <person name="Morgan W."/>
            <person name="Morris P.F."/>
            <person name="Munro C.A."/>
            <person name="O'Neill K."/>
            <person name="Ospina-Giraldo M."/>
            <person name="Pinzon A."/>
            <person name="Pritchard L."/>
            <person name="Ramsahoye B."/>
            <person name="Ren Q."/>
            <person name="Restrepo S."/>
            <person name="Roy S."/>
            <person name="Sadanandom A."/>
            <person name="Savidor A."/>
            <person name="Schornack S."/>
            <person name="Schwartz D.C."/>
            <person name="Schumann U.D."/>
            <person name="Schwessinger B."/>
            <person name="Seyer L."/>
            <person name="Sharpe T."/>
            <person name="Silvar C."/>
            <person name="Song J."/>
            <person name="Studholme D.J."/>
            <person name="Sykes S."/>
            <person name="Thines M."/>
            <person name="van de Vondervoort P.J."/>
            <person name="Phuntumart V."/>
            <person name="Wawra S."/>
            <person name="Weide R."/>
            <person name="Win J."/>
            <person name="Young C."/>
            <person name="Zhou S."/>
            <person name="Fry W."/>
            <person name="Meyers B.C."/>
            <person name="van West P."/>
            <person name="Ristaino J."/>
            <person name="Govers F."/>
            <person name="Birch P.R."/>
            <person name="Whisson S.C."/>
            <person name="Judelson H.S."/>
            <person name="Nusbaum C."/>
        </authorList>
    </citation>
    <scope>NUCLEOTIDE SEQUENCE [LARGE SCALE GENOMIC DNA]</scope>
    <source>
        <strain evidence="3">T30-4</strain>
    </source>
</reference>
<dbReference type="Proteomes" id="UP000006643">
    <property type="component" value="Unassembled WGS sequence"/>
</dbReference>
<dbReference type="eggNOG" id="ENOG502QPW4">
    <property type="taxonomic scope" value="Eukaryota"/>
</dbReference>
<evidence type="ECO:0000313" key="2">
    <source>
        <dbReference type="EMBL" id="EEY54189.1"/>
    </source>
</evidence>
<protein>
    <submittedName>
        <fullName evidence="2">Uncharacterized protein</fullName>
    </submittedName>
</protein>
<gene>
    <name evidence="2" type="ORF">PITG_07783</name>
</gene>
<evidence type="ECO:0000256" key="1">
    <source>
        <dbReference type="SAM" id="MobiDB-lite"/>
    </source>
</evidence>
<dbReference type="GeneID" id="9480364"/>
<dbReference type="VEuPathDB" id="FungiDB:PITG_07783"/>
<dbReference type="OrthoDB" id="127761at2759"/>
<keyword evidence="3" id="KW-1185">Reference proteome</keyword>
<name>D0N9T5_PHYIT</name>
<dbReference type="KEGG" id="pif:PITG_07783"/>
<dbReference type="InParanoid" id="D0N9T5"/>
<dbReference type="AlphaFoldDB" id="D0N9T5"/>
<dbReference type="HOGENOM" id="CLU_768283_0_0_1"/>
<accession>D0N9T5</accession>